<dbReference type="PANTHER" id="PTHR33044">
    <property type="entry name" value="BIFUNCTIONAL INHIBITOR/LIPID-TRANSFER PROTEIN/SEED STORAGE 2S ALBUMIN SUPERFAMILY PROTEIN-RELATED"/>
    <property type="match status" value="1"/>
</dbReference>
<dbReference type="InterPro" id="IPR043325">
    <property type="entry name" value="LTSS"/>
</dbReference>
<evidence type="ECO:0000256" key="5">
    <source>
        <dbReference type="SAM" id="SignalP"/>
    </source>
</evidence>
<feature type="domain" description="Bifunctional inhibitor/plant lipid transfer protein/seed storage helical" evidence="6">
    <location>
        <begin position="13"/>
        <end position="105"/>
    </location>
</feature>
<dbReference type="Proteomes" id="UP000652761">
    <property type="component" value="Unassembled WGS sequence"/>
</dbReference>
<dbReference type="InterPro" id="IPR016140">
    <property type="entry name" value="Bifunc_inhib/LTP/seed_store"/>
</dbReference>
<comment type="caution">
    <text evidence="7">The sequence shown here is derived from an EMBL/GenBank/DDBJ whole genome shotgun (WGS) entry which is preliminary data.</text>
</comment>
<keyword evidence="3" id="KW-1015">Disulfide bond</keyword>
<evidence type="ECO:0000259" key="6">
    <source>
        <dbReference type="Pfam" id="PF14368"/>
    </source>
</evidence>
<keyword evidence="8" id="KW-1185">Reference proteome</keyword>
<name>A0A843WME8_COLES</name>
<dbReference type="Pfam" id="PF14368">
    <property type="entry name" value="LTP_2"/>
    <property type="match status" value="1"/>
</dbReference>
<dbReference type="EMBL" id="NMUH01004251">
    <property type="protein sequence ID" value="MQM08957.1"/>
    <property type="molecule type" value="Genomic_DNA"/>
</dbReference>
<feature type="chain" id="PRO_5032876529" description="Bifunctional inhibitor/plant lipid transfer protein/seed storage helical domain-containing protein" evidence="5">
    <location>
        <begin position="28"/>
        <end position="144"/>
    </location>
</feature>
<proteinExistence type="inferred from homology"/>
<sequence>MESRGVCMVSVAVMVLAMAAMAPEAAAQASPSTECALKLIDCRSFLSTTTTPAATCCNTIKDLVEKELTCLCGLLTNRELLKNVGVNVTQALDVPRRCGMSSGTGLCNSSTSPTTTHQRGEWSDGTVTCPFCLVSRLVLQKCND</sequence>
<comment type="similarity">
    <text evidence="1">Belongs to the plant LTP family.</text>
</comment>
<dbReference type="AlphaFoldDB" id="A0A843WME8"/>
<evidence type="ECO:0000313" key="7">
    <source>
        <dbReference type="EMBL" id="MQM08957.1"/>
    </source>
</evidence>
<gene>
    <name evidence="7" type="ORF">Taro_041815</name>
</gene>
<dbReference type="Gene3D" id="1.10.110.10">
    <property type="entry name" value="Plant lipid-transfer and hydrophobic proteins"/>
    <property type="match status" value="1"/>
</dbReference>
<dbReference type="CDD" id="cd00010">
    <property type="entry name" value="AAI_LTSS"/>
    <property type="match status" value="1"/>
</dbReference>
<feature type="signal peptide" evidence="5">
    <location>
        <begin position="1"/>
        <end position="27"/>
    </location>
</feature>
<evidence type="ECO:0000256" key="4">
    <source>
        <dbReference type="ARBA" id="ARBA00023180"/>
    </source>
</evidence>
<protein>
    <recommendedName>
        <fullName evidence="6">Bifunctional inhibitor/plant lipid transfer protein/seed storage helical domain-containing protein</fullName>
    </recommendedName>
</protein>
<accession>A0A843WME8</accession>
<dbReference type="SUPFAM" id="SSF47699">
    <property type="entry name" value="Bifunctional inhibitor/lipid-transfer protein/seed storage 2S albumin"/>
    <property type="match status" value="1"/>
</dbReference>
<dbReference type="InterPro" id="IPR036312">
    <property type="entry name" value="Bifun_inhib/LTP/seed_sf"/>
</dbReference>
<dbReference type="OrthoDB" id="690947at2759"/>
<evidence type="ECO:0000256" key="2">
    <source>
        <dbReference type="ARBA" id="ARBA00022729"/>
    </source>
</evidence>
<organism evidence="7 8">
    <name type="scientific">Colocasia esculenta</name>
    <name type="common">Wild taro</name>
    <name type="synonym">Arum esculentum</name>
    <dbReference type="NCBI Taxonomy" id="4460"/>
    <lineage>
        <taxon>Eukaryota</taxon>
        <taxon>Viridiplantae</taxon>
        <taxon>Streptophyta</taxon>
        <taxon>Embryophyta</taxon>
        <taxon>Tracheophyta</taxon>
        <taxon>Spermatophyta</taxon>
        <taxon>Magnoliopsida</taxon>
        <taxon>Liliopsida</taxon>
        <taxon>Araceae</taxon>
        <taxon>Aroideae</taxon>
        <taxon>Colocasieae</taxon>
        <taxon>Colocasia</taxon>
    </lineage>
</organism>
<reference evidence="7" key="1">
    <citation type="submission" date="2017-07" db="EMBL/GenBank/DDBJ databases">
        <title>Taro Niue Genome Assembly and Annotation.</title>
        <authorList>
            <person name="Atibalentja N."/>
            <person name="Keating K."/>
            <person name="Fields C.J."/>
        </authorList>
    </citation>
    <scope>NUCLEOTIDE SEQUENCE</scope>
    <source>
        <strain evidence="7">Niue_2</strain>
        <tissue evidence="7">Leaf</tissue>
    </source>
</reference>
<evidence type="ECO:0000256" key="1">
    <source>
        <dbReference type="ARBA" id="ARBA00009748"/>
    </source>
</evidence>
<evidence type="ECO:0000256" key="3">
    <source>
        <dbReference type="ARBA" id="ARBA00023157"/>
    </source>
</evidence>
<evidence type="ECO:0000313" key="8">
    <source>
        <dbReference type="Proteomes" id="UP000652761"/>
    </source>
</evidence>
<keyword evidence="4" id="KW-0325">Glycoprotein</keyword>
<keyword evidence="2 5" id="KW-0732">Signal</keyword>